<organism evidence="2 3">
    <name type="scientific">Perkinsus chesapeaki</name>
    <name type="common">Clam parasite</name>
    <name type="synonym">Perkinsus andrewsi</name>
    <dbReference type="NCBI Taxonomy" id="330153"/>
    <lineage>
        <taxon>Eukaryota</taxon>
        <taxon>Sar</taxon>
        <taxon>Alveolata</taxon>
        <taxon>Perkinsozoa</taxon>
        <taxon>Perkinsea</taxon>
        <taxon>Perkinsida</taxon>
        <taxon>Perkinsidae</taxon>
        <taxon>Perkinsus</taxon>
    </lineage>
</organism>
<dbReference type="PANTHER" id="PTHR31827">
    <property type="entry name" value="EMB|CAB89363.1"/>
    <property type="match status" value="1"/>
</dbReference>
<dbReference type="Pfam" id="PF24906">
    <property type="entry name" value="Zf_WRKY19"/>
    <property type="match status" value="1"/>
</dbReference>
<feature type="domain" description="WRKY19-like zinc finger" evidence="1">
    <location>
        <begin position="39"/>
        <end position="63"/>
    </location>
</feature>
<comment type="caution">
    <text evidence="2">The sequence shown here is derived from an EMBL/GenBank/DDBJ whole genome shotgun (WGS) entry which is preliminary data.</text>
</comment>
<evidence type="ECO:0000313" key="3">
    <source>
        <dbReference type="Proteomes" id="UP000591131"/>
    </source>
</evidence>
<reference evidence="2 3" key="1">
    <citation type="submission" date="2020-04" db="EMBL/GenBank/DDBJ databases">
        <title>Perkinsus chesapeaki whole genome sequence.</title>
        <authorList>
            <person name="Bogema D.R."/>
        </authorList>
    </citation>
    <scope>NUCLEOTIDE SEQUENCE [LARGE SCALE GENOMIC DNA]</scope>
    <source>
        <strain evidence="2">ATCC PRA-425</strain>
    </source>
</reference>
<dbReference type="Proteomes" id="UP000591131">
    <property type="component" value="Unassembled WGS sequence"/>
</dbReference>
<dbReference type="OrthoDB" id="77038at2759"/>
<sequence length="244" mass="27254">MSFTTGCDRHVSLGKTCMVAGCQKRVRTASFYCINHGGGQRCMVEGCTASARDGFLYCIRHGGGHRCIENDCLRSAVGKTLFCKKHGGGRRCQHPGCHAPARSGGKVQMCQKHGGGKRCSRDGCDRMAIPRSNFCKTHHQIQMALNSNQPEERFEQAFLDGEYYNDARLIGRAPSTPKKMPAVPSRWKPLPMTDSEKKSYDRICNYNRTAGDTVERSTDEFTVVQSETEFQDPMLQDMVILYLP</sequence>
<evidence type="ECO:0000313" key="2">
    <source>
        <dbReference type="EMBL" id="KAF4677260.1"/>
    </source>
</evidence>
<dbReference type="AlphaFoldDB" id="A0A7J6N1H1"/>
<keyword evidence="3" id="KW-1185">Reference proteome</keyword>
<accession>A0A7J6N1H1</accession>
<name>A0A7J6N1H1_PERCH</name>
<proteinExistence type="predicted"/>
<evidence type="ECO:0000259" key="1">
    <source>
        <dbReference type="Pfam" id="PF24906"/>
    </source>
</evidence>
<dbReference type="EMBL" id="JAAPAO010000017">
    <property type="protein sequence ID" value="KAF4677260.1"/>
    <property type="molecule type" value="Genomic_DNA"/>
</dbReference>
<dbReference type="InterPro" id="IPR056866">
    <property type="entry name" value="Znf_WRKY19"/>
</dbReference>
<dbReference type="PANTHER" id="PTHR31827:SF1">
    <property type="entry name" value="EMB|CAB89363.1"/>
    <property type="match status" value="1"/>
</dbReference>
<gene>
    <name evidence="2" type="ORF">FOL47_002499</name>
</gene>
<protein>
    <recommendedName>
        <fullName evidence="1">WRKY19-like zinc finger domain-containing protein</fullName>
    </recommendedName>
</protein>